<dbReference type="PROSITE" id="PS50005">
    <property type="entry name" value="TPR"/>
    <property type="match status" value="1"/>
</dbReference>
<dbReference type="PANTHER" id="PTHR44809">
    <property type="match status" value="1"/>
</dbReference>
<proteinExistence type="predicted"/>
<gene>
    <name evidence="2" type="ORF">DFP90_11293</name>
</gene>
<dbReference type="SUPFAM" id="SSF48452">
    <property type="entry name" value="TPR-like"/>
    <property type="match status" value="1"/>
</dbReference>
<dbReference type="Proteomes" id="UP000256845">
    <property type="component" value="Unassembled WGS sequence"/>
</dbReference>
<evidence type="ECO:0000313" key="2">
    <source>
        <dbReference type="EMBL" id="RED45100.1"/>
    </source>
</evidence>
<dbReference type="EMBL" id="QRDW01000012">
    <property type="protein sequence ID" value="RED45100.1"/>
    <property type="molecule type" value="Genomic_DNA"/>
</dbReference>
<organism evidence="2 3">
    <name type="scientific">Aestuariispira insulae</name>
    <dbReference type="NCBI Taxonomy" id="1461337"/>
    <lineage>
        <taxon>Bacteria</taxon>
        <taxon>Pseudomonadati</taxon>
        <taxon>Pseudomonadota</taxon>
        <taxon>Alphaproteobacteria</taxon>
        <taxon>Rhodospirillales</taxon>
        <taxon>Kiloniellaceae</taxon>
        <taxon>Aestuariispira</taxon>
    </lineage>
</organism>
<dbReference type="SUPFAM" id="SSF53756">
    <property type="entry name" value="UDP-Glycosyltransferase/glycogen phosphorylase"/>
    <property type="match status" value="1"/>
</dbReference>
<protein>
    <submittedName>
        <fullName evidence="2">Tetratricopeptide repeat protein</fullName>
    </submittedName>
</protein>
<dbReference type="Gene3D" id="3.40.50.2000">
    <property type="entry name" value="Glycogen Phosphorylase B"/>
    <property type="match status" value="1"/>
</dbReference>
<reference evidence="2 3" key="1">
    <citation type="submission" date="2018-07" db="EMBL/GenBank/DDBJ databases">
        <title>Genomic Encyclopedia of Type Strains, Phase III (KMG-III): the genomes of soil and plant-associated and newly described type strains.</title>
        <authorList>
            <person name="Whitman W."/>
        </authorList>
    </citation>
    <scope>NUCLEOTIDE SEQUENCE [LARGE SCALE GENOMIC DNA]</scope>
    <source>
        <strain evidence="2 3">CECT 8488</strain>
    </source>
</reference>
<dbReference type="InterPro" id="IPR011990">
    <property type="entry name" value="TPR-like_helical_dom_sf"/>
</dbReference>
<dbReference type="SMART" id="SM00028">
    <property type="entry name" value="TPR"/>
    <property type="match status" value="5"/>
</dbReference>
<keyword evidence="3" id="KW-1185">Reference proteome</keyword>
<dbReference type="Gene3D" id="1.25.40.10">
    <property type="entry name" value="Tetratricopeptide repeat domain"/>
    <property type="match status" value="1"/>
</dbReference>
<accession>A0A3D9H6H6</accession>
<dbReference type="Pfam" id="PF13432">
    <property type="entry name" value="TPR_16"/>
    <property type="match status" value="1"/>
</dbReference>
<sequence>MKKPASPVKILKDRAQLLHARGQTGEAVMIWRNILLARPDDVDVLLAMGRALFEAGRIAEAEASLRVAVERAPQRPEIWIALSQCLQSWGSWQEAEDCLHNATARAPDRWEAHQALGALKLAQGSIMEAMAAFQAALDRNSDFAPARIGLGRGWWLRGQAEEAIRHFKEAAESAPKMPETQLQLGLALLSQGKGAEGWRALEGRMNAQTQLNDPPIQLDPKIKTLPLWNGQPLTHETLLVTHEGGLCEALQFSRLLNRIPAERVIYHCPASLKALLQGSHSKAEFVSDHETAPAADRRVPLLSLPHLLNLDRPDDQKPYLRADPTLLSPWRSRLEGGVKIGIAWKGGSRPFDAGERYVPLEAFRPLNELEGVSLVSLQKGDGRQEMDAVPFPVHDFDSEMDEEQDAFLDSAAMIQAMPLVIAVDGAIAHLAGALGRPVWCLLPPDLPEWRWQAEGRDTPWYPTMDLFRCPDSGNWENLMQELATRLRRMMAGEDPDTPALPLDLPENGK</sequence>
<dbReference type="Pfam" id="PF14559">
    <property type="entry name" value="TPR_19"/>
    <property type="match status" value="1"/>
</dbReference>
<dbReference type="OrthoDB" id="6193797at2"/>
<name>A0A3D9H6H6_9PROT</name>
<feature type="repeat" description="TPR" evidence="1">
    <location>
        <begin position="144"/>
        <end position="177"/>
    </location>
</feature>
<dbReference type="AlphaFoldDB" id="A0A3D9H6H6"/>
<dbReference type="InterPro" id="IPR052943">
    <property type="entry name" value="TMTC_O-mannosyl-trnsfr"/>
</dbReference>
<evidence type="ECO:0000313" key="3">
    <source>
        <dbReference type="Proteomes" id="UP000256845"/>
    </source>
</evidence>
<dbReference type="InterPro" id="IPR019734">
    <property type="entry name" value="TPR_rpt"/>
</dbReference>
<comment type="caution">
    <text evidence="2">The sequence shown here is derived from an EMBL/GenBank/DDBJ whole genome shotgun (WGS) entry which is preliminary data.</text>
</comment>
<evidence type="ECO:0000256" key="1">
    <source>
        <dbReference type="PROSITE-ProRule" id="PRU00339"/>
    </source>
</evidence>
<keyword evidence="1" id="KW-0802">TPR repeat</keyword>
<dbReference type="PANTHER" id="PTHR44809:SF1">
    <property type="entry name" value="PROTEIN O-MANNOSYL-TRANSFERASE TMTC1"/>
    <property type="match status" value="1"/>
</dbReference>
<dbReference type="RefSeq" id="WP_115938663.1">
    <property type="nucleotide sequence ID" value="NZ_QRDW01000012.1"/>
</dbReference>